<dbReference type="InterPro" id="IPR018095">
    <property type="entry name" value="Thymidylate_kin_CS"/>
</dbReference>
<dbReference type="GO" id="GO:0006235">
    <property type="term" value="P:dTTP biosynthetic process"/>
    <property type="evidence" value="ECO:0007669"/>
    <property type="project" value="UniProtKB-UniRule"/>
</dbReference>
<comment type="caution">
    <text evidence="8">Lacks conserved residue(s) required for the propagation of feature annotation.</text>
</comment>
<dbReference type="EMBL" id="LCDA01000002">
    <property type="protein sequence ID" value="KKS43183.1"/>
    <property type="molecule type" value="Genomic_DNA"/>
</dbReference>
<dbReference type="InterPro" id="IPR039430">
    <property type="entry name" value="Thymidylate_kin-like_dom"/>
</dbReference>
<dbReference type="InterPro" id="IPR018094">
    <property type="entry name" value="Thymidylate_kinase"/>
</dbReference>
<sequence>MTENKKPLLVIEGGSGSGKTTAIKGIREYLQDWKFFREPGGTDYGELLRTAVQETHGIEIDPMAAFLTYSASRANLINTRVIPILEGLREGKGVLLDRYWFSSYAYQSSEKVDKAIIVAVSKIATKGLMPDLVLHYDLAPELAMVRKMNCDDKDRYDMKELAFHSRVRDAYLELSVKYPDFWRVIDVSQSIPKVLDDSLVTLKEFGLI</sequence>
<gene>
    <name evidence="8" type="primary">tmk</name>
    <name evidence="10" type="ORF">UV06_C0002G0085</name>
</gene>
<comment type="similarity">
    <text evidence="1 8">Belongs to the thymidylate kinase family.</text>
</comment>
<name>A0A0G1C0M3_9BACT</name>
<evidence type="ECO:0000256" key="7">
    <source>
        <dbReference type="ARBA" id="ARBA00048743"/>
    </source>
</evidence>
<keyword evidence="4 8" id="KW-0547">Nucleotide-binding</keyword>
<dbReference type="Proteomes" id="UP000033854">
    <property type="component" value="Unassembled WGS sequence"/>
</dbReference>
<evidence type="ECO:0000256" key="5">
    <source>
        <dbReference type="ARBA" id="ARBA00022777"/>
    </source>
</evidence>
<evidence type="ECO:0000256" key="2">
    <source>
        <dbReference type="ARBA" id="ARBA00022679"/>
    </source>
</evidence>
<accession>A0A0G1C0M3</accession>
<feature type="domain" description="Thymidylate kinase-like" evidence="9">
    <location>
        <begin position="11"/>
        <end position="195"/>
    </location>
</feature>
<keyword evidence="5 8" id="KW-0418">Kinase</keyword>
<dbReference type="GO" id="GO:0005829">
    <property type="term" value="C:cytosol"/>
    <property type="evidence" value="ECO:0007669"/>
    <property type="project" value="TreeGrafter"/>
</dbReference>
<keyword evidence="6 8" id="KW-0067">ATP-binding</keyword>
<reference evidence="10 11" key="1">
    <citation type="journal article" date="2015" name="Nature">
        <title>rRNA introns, odd ribosomes, and small enigmatic genomes across a large radiation of phyla.</title>
        <authorList>
            <person name="Brown C.T."/>
            <person name="Hug L.A."/>
            <person name="Thomas B.C."/>
            <person name="Sharon I."/>
            <person name="Castelle C.J."/>
            <person name="Singh A."/>
            <person name="Wilkins M.J."/>
            <person name="Williams K.H."/>
            <person name="Banfield J.F."/>
        </authorList>
    </citation>
    <scope>NUCLEOTIDE SEQUENCE [LARGE SCALE GENOMIC DNA]</scope>
</reference>
<evidence type="ECO:0000259" key="9">
    <source>
        <dbReference type="Pfam" id="PF02223"/>
    </source>
</evidence>
<evidence type="ECO:0000313" key="11">
    <source>
        <dbReference type="Proteomes" id="UP000033854"/>
    </source>
</evidence>
<dbReference type="Pfam" id="PF02223">
    <property type="entry name" value="Thymidylate_kin"/>
    <property type="match status" value="1"/>
</dbReference>
<evidence type="ECO:0000256" key="3">
    <source>
        <dbReference type="ARBA" id="ARBA00022727"/>
    </source>
</evidence>
<keyword evidence="2 8" id="KW-0808">Transferase</keyword>
<protein>
    <recommendedName>
        <fullName evidence="8">Thymidylate kinase</fullName>
        <ecNumber evidence="8">2.7.4.9</ecNumber>
    </recommendedName>
    <alternativeName>
        <fullName evidence="8">dTMP kinase</fullName>
    </alternativeName>
</protein>
<dbReference type="EC" id="2.7.4.9" evidence="8"/>
<dbReference type="PANTHER" id="PTHR10344">
    <property type="entry name" value="THYMIDYLATE KINASE"/>
    <property type="match status" value="1"/>
</dbReference>
<evidence type="ECO:0000313" key="10">
    <source>
        <dbReference type="EMBL" id="KKS43183.1"/>
    </source>
</evidence>
<dbReference type="InterPro" id="IPR027417">
    <property type="entry name" value="P-loop_NTPase"/>
</dbReference>
<dbReference type="GO" id="GO:0005524">
    <property type="term" value="F:ATP binding"/>
    <property type="evidence" value="ECO:0007669"/>
    <property type="project" value="UniProtKB-UniRule"/>
</dbReference>
<keyword evidence="3 8" id="KW-0545">Nucleotide biosynthesis</keyword>
<dbReference type="CDD" id="cd01672">
    <property type="entry name" value="TMPK"/>
    <property type="match status" value="1"/>
</dbReference>
<comment type="caution">
    <text evidence="10">The sequence shown here is derived from an EMBL/GenBank/DDBJ whole genome shotgun (WGS) entry which is preliminary data.</text>
</comment>
<organism evidence="10 11">
    <name type="scientific">Candidatus Collierbacteria bacterium GW2011_GWA2_42_17</name>
    <dbReference type="NCBI Taxonomy" id="1618378"/>
    <lineage>
        <taxon>Bacteria</taxon>
        <taxon>Candidatus Collieribacteriota</taxon>
    </lineage>
</organism>
<proteinExistence type="inferred from homology"/>
<comment type="function">
    <text evidence="8">Phosphorylation of dTMP to form dTDP in both de novo and salvage pathways of dTTP synthesis.</text>
</comment>
<dbReference type="PROSITE" id="PS01331">
    <property type="entry name" value="THYMIDYLATE_KINASE"/>
    <property type="match status" value="1"/>
</dbReference>
<dbReference type="GO" id="GO:0004798">
    <property type="term" value="F:dTMP kinase activity"/>
    <property type="evidence" value="ECO:0007669"/>
    <property type="project" value="UniProtKB-UniRule"/>
</dbReference>
<dbReference type="GO" id="GO:0006233">
    <property type="term" value="P:dTDP biosynthetic process"/>
    <property type="evidence" value="ECO:0007669"/>
    <property type="project" value="InterPro"/>
</dbReference>
<dbReference type="HAMAP" id="MF_00165">
    <property type="entry name" value="Thymidylate_kinase"/>
    <property type="match status" value="1"/>
</dbReference>
<dbReference type="GO" id="GO:0006227">
    <property type="term" value="P:dUDP biosynthetic process"/>
    <property type="evidence" value="ECO:0007669"/>
    <property type="project" value="TreeGrafter"/>
</dbReference>
<evidence type="ECO:0000256" key="6">
    <source>
        <dbReference type="ARBA" id="ARBA00022840"/>
    </source>
</evidence>
<comment type="catalytic activity">
    <reaction evidence="7 8">
        <text>dTMP + ATP = dTDP + ADP</text>
        <dbReference type="Rhea" id="RHEA:13517"/>
        <dbReference type="ChEBI" id="CHEBI:30616"/>
        <dbReference type="ChEBI" id="CHEBI:58369"/>
        <dbReference type="ChEBI" id="CHEBI:63528"/>
        <dbReference type="ChEBI" id="CHEBI:456216"/>
        <dbReference type="EC" id="2.7.4.9"/>
    </reaction>
</comment>
<dbReference type="NCBIfam" id="TIGR00041">
    <property type="entry name" value="DTMP_kinase"/>
    <property type="match status" value="1"/>
</dbReference>
<dbReference type="PANTHER" id="PTHR10344:SF4">
    <property type="entry name" value="UMP-CMP KINASE 2, MITOCHONDRIAL"/>
    <property type="match status" value="1"/>
</dbReference>
<dbReference type="SUPFAM" id="SSF52540">
    <property type="entry name" value="P-loop containing nucleoside triphosphate hydrolases"/>
    <property type="match status" value="1"/>
</dbReference>
<dbReference type="AlphaFoldDB" id="A0A0G1C0M3"/>
<evidence type="ECO:0000256" key="4">
    <source>
        <dbReference type="ARBA" id="ARBA00022741"/>
    </source>
</evidence>
<dbReference type="Gene3D" id="3.40.50.300">
    <property type="entry name" value="P-loop containing nucleotide triphosphate hydrolases"/>
    <property type="match status" value="1"/>
</dbReference>
<evidence type="ECO:0000256" key="8">
    <source>
        <dbReference type="HAMAP-Rule" id="MF_00165"/>
    </source>
</evidence>
<evidence type="ECO:0000256" key="1">
    <source>
        <dbReference type="ARBA" id="ARBA00009776"/>
    </source>
</evidence>